<feature type="signal peptide" evidence="1">
    <location>
        <begin position="1"/>
        <end position="20"/>
    </location>
</feature>
<dbReference type="InterPro" id="IPR029167">
    <property type="entry name" value="Mug117"/>
</dbReference>
<sequence length="125" mass="13206">MVKTLASLLIVVATFSGVLAGFRDNCSGSGRCNKGMGPTCIGAFNRFTESTVYDGYTSRVNGNCAAIYRCNGDYPRLSGATIRSLFQPIYDGQGCKGCGSHAFNDGNCEVTLNFCSNCLDSGNPN</sequence>
<dbReference type="OrthoDB" id="5309244at2759"/>
<comment type="caution">
    <text evidence="2">The sequence shown here is derived from an EMBL/GenBank/DDBJ whole genome shotgun (WGS) entry which is preliminary data.</text>
</comment>
<evidence type="ECO:0000313" key="2">
    <source>
        <dbReference type="EMBL" id="KAG0325720.1"/>
    </source>
</evidence>
<organism evidence="2 3">
    <name type="scientific">Dissophora globulifera</name>
    <dbReference type="NCBI Taxonomy" id="979702"/>
    <lineage>
        <taxon>Eukaryota</taxon>
        <taxon>Fungi</taxon>
        <taxon>Fungi incertae sedis</taxon>
        <taxon>Mucoromycota</taxon>
        <taxon>Mortierellomycotina</taxon>
        <taxon>Mortierellomycetes</taxon>
        <taxon>Mortierellales</taxon>
        <taxon>Mortierellaceae</taxon>
        <taxon>Dissophora</taxon>
    </lineage>
</organism>
<proteinExistence type="predicted"/>
<dbReference type="Proteomes" id="UP000738325">
    <property type="component" value="Unassembled WGS sequence"/>
</dbReference>
<dbReference type="AlphaFoldDB" id="A0A9P6RRK0"/>
<accession>A0A9P6RRK0</accession>
<name>A0A9P6RRK0_9FUNG</name>
<protein>
    <submittedName>
        <fullName evidence="2">Uncharacterized protein</fullName>
    </submittedName>
</protein>
<reference evidence="2" key="1">
    <citation type="journal article" date="2020" name="Fungal Divers.">
        <title>Resolving the Mortierellaceae phylogeny through synthesis of multi-gene phylogenetics and phylogenomics.</title>
        <authorList>
            <person name="Vandepol N."/>
            <person name="Liber J."/>
            <person name="Desiro A."/>
            <person name="Na H."/>
            <person name="Kennedy M."/>
            <person name="Barry K."/>
            <person name="Grigoriev I.V."/>
            <person name="Miller A.N."/>
            <person name="O'Donnell K."/>
            <person name="Stajich J.E."/>
            <person name="Bonito G."/>
        </authorList>
    </citation>
    <scope>NUCLEOTIDE SEQUENCE</scope>
    <source>
        <strain evidence="2">REB-010B</strain>
    </source>
</reference>
<evidence type="ECO:0000313" key="3">
    <source>
        <dbReference type="Proteomes" id="UP000738325"/>
    </source>
</evidence>
<gene>
    <name evidence="2" type="ORF">BGZ99_000240</name>
</gene>
<keyword evidence="3" id="KW-1185">Reference proteome</keyword>
<dbReference type="EMBL" id="JAAAIP010000103">
    <property type="protein sequence ID" value="KAG0325720.1"/>
    <property type="molecule type" value="Genomic_DNA"/>
</dbReference>
<dbReference type="Pfam" id="PF15474">
    <property type="entry name" value="MU117"/>
    <property type="match status" value="1"/>
</dbReference>
<evidence type="ECO:0000256" key="1">
    <source>
        <dbReference type="SAM" id="SignalP"/>
    </source>
</evidence>
<feature type="chain" id="PRO_5040112385" evidence="1">
    <location>
        <begin position="21"/>
        <end position="125"/>
    </location>
</feature>
<keyword evidence="1" id="KW-0732">Signal</keyword>